<dbReference type="RefSeq" id="WP_124091173.1">
    <property type="nucleotide sequence ID" value="NZ_CBCRYA010000003.1"/>
</dbReference>
<keyword evidence="2" id="KW-0969">Cilium</keyword>
<reference evidence="2 3" key="1">
    <citation type="submission" date="2018-11" db="EMBL/GenBank/DDBJ databases">
        <authorList>
            <person name="Criscuolo A."/>
        </authorList>
    </citation>
    <scope>NUCLEOTIDE SEQUENCE [LARGE SCALE GENOMIC DNA]</scope>
    <source>
        <strain evidence="2">AT11b</strain>
    </source>
</reference>
<dbReference type="AlphaFoldDB" id="A0A3P5WPV5"/>
<keyword evidence="3" id="KW-1185">Reference proteome</keyword>
<organism evidence="2 3">
    <name type="scientific">Arthrobacter ulcerisalmonis</name>
    <dbReference type="NCBI Taxonomy" id="2483813"/>
    <lineage>
        <taxon>Bacteria</taxon>
        <taxon>Bacillati</taxon>
        <taxon>Actinomycetota</taxon>
        <taxon>Actinomycetes</taxon>
        <taxon>Micrococcales</taxon>
        <taxon>Micrococcaceae</taxon>
        <taxon>Arthrobacter</taxon>
    </lineage>
</organism>
<evidence type="ECO:0000313" key="3">
    <source>
        <dbReference type="Proteomes" id="UP000280861"/>
    </source>
</evidence>
<feature type="region of interest" description="Disordered" evidence="1">
    <location>
        <begin position="69"/>
        <end position="95"/>
    </location>
</feature>
<dbReference type="PANTHER" id="PTHR39185:SF1">
    <property type="entry name" value="SWARMING MOTILITY PROTEIN SWRD"/>
    <property type="match status" value="1"/>
</dbReference>
<dbReference type="PANTHER" id="PTHR39185">
    <property type="entry name" value="SWARMING MOTILITY PROTEIN SWRD"/>
    <property type="match status" value="1"/>
</dbReference>
<gene>
    <name evidence="2" type="ORF">PSET11_01199</name>
</gene>
<accession>A0A3P5WPV5</accession>
<keyword evidence="2" id="KW-0966">Cell projection</keyword>
<dbReference type="Proteomes" id="UP000280861">
    <property type="component" value="Unassembled WGS sequence"/>
</dbReference>
<dbReference type="OrthoDB" id="9799862at2"/>
<evidence type="ECO:0000256" key="1">
    <source>
        <dbReference type="SAM" id="MobiDB-lite"/>
    </source>
</evidence>
<dbReference type="Pfam" id="PF06289">
    <property type="entry name" value="FlbD"/>
    <property type="match status" value="1"/>
</dbReference>
<protein>
    <submittedName>
        <fullName evidence="2">Flagellar protein (FlbD)</fullName>
    </submittedName>
</protein>
<dbReference type="EMBL" id="UXAU01000019">
    <property type="protein sequence ID" value="VDC23738.1"/>
    <property type="molecule type" value="Genomic_DNA"/>
</dbReference>
<sequence>MIVVTRLNGSRFAINPDLIERIHESPDTHLVTLDGAAYVVQESLADVVELIANYRAYVLSRARDLPTVTGHPLSLVRTPAEDSDGGATRPHRPGK</sequence>
<dbReference type="InterPro" id="IPR009384">
    <property type="entry name" value="SwrD-like"/>
</dbReference>
<keyword evidence="2" id="KW-0282">Flagellum</keyword>
<evidence type="ECO:0000313" key="2">
    <source>
        <dbReference type="EMBL" id="VDC23738.1"/>
    </source>
</evidence>
<proteinExistence type="predicted"/>
<name>A0A3P5WPV5_9MICC</name>